<dbReference type="EMBL" id="SRLH01000001">
    <property type="protein sequence ID" value="TGD59406.1"/>
    <property type="molecule type" value="Genomic_DNA"/>
</dbReference>
<protein>
    <submittedName>
        <fullName evidence="3">PorT family protein</fullName>
    </submittedName>
</protein>
<dbReference type="AlphaFoldDB" id="A0A4Z0LBZ8"/>
<dbReference type="RefSeq" id="WP_135524613.1">
    <property type="nucleotide sequence ID" value="NZ_SRLH01000001.1"/>
</dbReference>
<proteinExistence type="predicted"/>
<gene>
    <name evidence="3" type="ORF">E4635_00270</name>
</gene>
<feature type="chain" id="PRO_5021448474" evidence="1">
    <location>
        <begin position="20"/>
        <end position="219"/>
    </location>
</feature>
<dbReference type="Proteomes" id="UP000297407">
    <property type="component" value="Unassembled WGS sequence"/>
</dbReference>
<feature type="signal peptide" evidence="1">
    <location>
        <begin position="1"/>
        <end position="19"/>
    </location>
</feature>
<evidence type="ECO:0000313" key="4">
    <source>
        <dbReference type="Proteomes" id="UP000297407"/>
    </source>
</evidence>
<dbReference type="OrthoDB" id="893738at2"/>
<keyword evidence="4" id="KW-1185">Reference proteome</keyword>
<reference evidence="3 4" key="1">
    <citation type="submission" date="2019-04" db="EMBL/GenBank/DDBJ databases">
        <title>Flavobacterium sp. strain DS2-A Genome sequencing and assembly.</title>
        <authorList>
            <person name="Kim I."/>
        </authorList>
    </citation>
    <scope>NUCLEOTIDE SEQUENCE [LARGE SCALE GENOMIC DNA]</scope>
    <source>
        <strain evidence="3 4">DS2-A</strain>
    </source>
</reference>
<evidence type="ECO:0000313" key="3">
    <source>
        <dbReference type="EMBL" id="TGD59406.1"/>
    </source>
</evidence>
<sequence>MRRYLVVVLACFAMTFGNAQNKIKFGINAGLTYSSFRGNPMVEDFNAGFSYLTGVSLEYFLKDNLSLKGNLNYERKTAAKTFYLTSVYMDPSDPAFSTNRSFKQKLNYDYLVLPLLVNYYVNGKKDLYISGGCFTGYLLKSTIASKGYRDEDTTDLDTKIDMGLVFGLGKKFKLNDKNEIGVELRENLGLVNTSDVEVYRNGSIKTNAVNLIATWNFDI</sequence>
<organism evidence="3 4">
    <name type="scientific">Flavobacterium humi</name>
    <dbReference type="NCBI Taxonomy" id="2562683"/>
    <lineage>
        <taxon>Bacteria</taxon>
        <taxon>Pseudomonadati</taxon>
        <taxon>Bacteroidota</taxon>
        <taxon>Flavobacteriia</taxon>
        <taxon>Flavobacteriales</taxon>
        <taxon>Flavobacteriaceae</taxon>
        <taxon>Flavobacterium</taxon>
    </lineage>
</organism>
<comment type="caution">
    <text evidence="3">The sequence shown here is derived from an EMBL/GenBank/DDBJ whole genome shotgun (WGS) entry which is preliminary data.</text>
</comment>
<dbReference type="InterPro" id="IPR025665">
    <property type="entry name" value="Beta-barrel_OMP_2"/>
</dbReference>
<accession>A0A4Z0LBZ8</accession>
<evidence type="ECO:0000259" key="2">
    <source>
        <dbReference type="Pfam" id="PF13568"/>
    </source>
</evidence>
<dbReference type="InterPro" id="IPR011250">
    <property type="entry name" value="OMP/PagP_B-barrel"/>
</dbReference>
<dbReference type="SUPFAM" id="SSF56925">
    <property type="entry name" value="OMPA-like"/>
    <property type="match status" value="1"/>
</dbReference>
<dbReference type="Pfam" id="PF13568">
    <property type="entry name" value="OMP_b-brl_2"/>
    <property type="match status" value="1"/>
</dbReference>
<keyword evidence="1" id="KW-0732">Signal</keyword>
<dbReference type="Gene3D" id="2.40.160.20">
    <property type="match status" value="1"/>
</dbReference>
<evidence type="ECO:0000256" key="1">
    <source>
        <dbReference type="SAM" id="SignalP"/>
    </source>
</evidence>
<name>A0A4Z0LBZ8_9FLAO</name>
<feature type="domain" description="Outer membrane protein beta-barrel" evidence="2">
    <location>
        <begin position="18"/>
        <end position="193"/>
    </location>
</feature>